<dbReference type="AlphaFoldDB" id="A0A953JCZ4"/>
<evidence type="ECO:0000313" key="3">
    <source>
        <dbReference type="Proteomes" id="UP000705867"/>
    </source>
</evidence>
<accession>A0A953JCZ4</accession>
<feature type="transmembrane region" description="Helical" evidence="1">
    <location>
        <begin position="6"/>
        <end position="32"/>
    </location>
</feature>
<evidence type="ECO:0000256" key="1">
    <source>
        <dbReference type="SAM" id="Phobius"/>
    </source>
</evidence>
<gene>
    <name evidence="2" type="ORF">K8I29_09590</name>
</gene>
<dbReference type="EMBL" id="JAIOIV010000076">
    <property type="protein sequence ID" value="MBZ0156444.1"/>
    <property type="molecule type" value="Genomic_DNA"/>
</dbReference>
<keyword evidence="1" id="KW-0472">Membrane</keyword>
<proteinExistence type="predicted"/>
<evidence type="ECO:0000313" key="2">
    <source>
        <dbReference type="EMBL" id="MBZ0156444.1"/>
    </source>
</evidence>
<keyword evidence="1" id="KW-1133">Transmembrane helix</keyword>
<reference evidence="2" key="2">
    <citation type="submission" date="2021-08" db="EMBL/GenBank/DDBJ databases">
        <authorList>
            <person name="Dalcin Martins P."/>
        </authorList>
    </citation>
    <scope>NUCLEOTIDE SEQUENCE</scope>
    <source>
        <strain evidence="2">MAG_39</strain>
    </source>
</reference>
<reference evidence="2" key="1">
    <citation type="journal article" date="2021" name="bioRxiv">
        <title>Unraveling nitrogen, sulfur and carbon metabolic pathways and microbial community transcriptional responses to substrate deprivation and toxicity stresses in a bioreactor mimicking anoxic brackish coastal sediment conditions.</title>
        <authorList>
            <person name="Martins P.D."/>
            <person name="Echeveste M.J."/>
            <person name="Arshad A."/>
            <person name="Kurth J."/>
            <person name="Ouboter H."/>
            <person name="Jetten M.S.M."/>
            <person name="Welte C.U."/>
        </authorList>
    </citation>
    <scope>NUCLEOTIDE SEQUENCE</scope>
    <source>
        <strain evidence="2">MAG_39</strain>
    </source>
</reference>
<dbReference type="InterPro" id="IPR009293">
    <property type="entry name" value="UPF0478"/>
</dbReference>
<keyword evidence="1" id="KW-0812">Transmembrane</keyword>
<comment type="caution">
    <text evidence="2">The sequence shown here is derived from an EMBL/GenBank/DDBJ whole genome shotgun (WGS) entry which is preliminary data.</text>
</comment>
<dbReference type="Proteomes" id="UP000705867">
    <property type="component" value="Unassembled WGS sequence"/>
</dbReference>
<protein>
    <submittedName>
        <fullName evidence="2">DUF948 domain-containing protein</fullName>
    </submittedName>
</protein>
<name>A0A953JCZ4_9BACT</name>
<organism evidence="2 3">
    <name type="scientific">Candidatus Nitrobium versatile</name>
    <dbReference type="NCBI Taxonomy" id="2884831"/>
    <lineage>
        <taxon>Bacteria</taxon>
        <taxon>Pseudomonadati</taxon>
        <taxon>Nitrospirota</taxon>
        <taxon>Nitrospiria</taxon>
        <taxon>Nitrospirales</taxon>
        <taxon>Nitrospiraceae</taxon>
        <taxon>Candidatus Nitrobium</taxon>
    </lineage>
</organism>
<dbReference type="Pfam" id="PF06103">
    <property type="entry name" value="DUF948"/>
    <property type="match status" value="1"/>
</dbReference>
<sequence>MSDSLLIFLSFGFFILVLGILVAVGFLVYALLEMRRVAAALEEFIKRTESSLIPVLLETEQTLRSMRKVSDDVGIVTENVRDISGAAQDIVVNLRMLSGLLNAAEEGVNSRVSGMKAGLRTAFGVLLQQIRERR</sequence>